<evidence type="ECO:0000313" key="3">
    <source>
        <dbReference type="Proteomes" id="UP000655523"/>
    </source>
</evidence>
<sequence>MKRKLIASLSVFVTSVAFIDVSGYAATPTAGIPTLDPLPGKATCSIVNITNHVGKSAELCVTTGSFAHDLYEVRIDRSTVVKGIDDATTTGIASEYNGQSISLQCSPVLSAPDNITDAQIESVRFMNPSAKRDQLKQLFISINTTETGRRCTVRADLTELFSVDVHFR</sequence>
<name>A0A972SQA6_9BURK</name>
<evidence type="ECO:0000256" key="1">
    <source>
        <dbReference type="SAM" id="SignalP"/>
    </source>
</evidence>
<proteinExistence type="predicted"/>
<dbReference type="EMBL" id="WOEZ01000292">
    <property type="protein sequence ID" value="NPT61915.1"/>
    <property type="molecule type" value="Genomic_DNA"/>
</dbReference>
<gene>
    <name evidence="2" type="ORF">GNZ13_47200</name>
</gene>
<accession>A0A972SQA6</accession>
<keyword evidence="3" id="KW-1185">Reference proteome</keyword>
<feature type="signal peptide" evidence="1">
    <location>
        <begin position="1"/>
        <end position="19"/>
    </location>
</feature>
<keyword evidence="1" id="KW-0732">Signal</keyword>
<comment type="caution">
    <text evidence="2">The sequence shown here is derived from an EMBL/GenBank/DDBJ whole genome shotgun (WGS) entry which is preliminary data.</text>
</comment>
<dbReference type="Proteomes" id="UP000655523">
    <property type="component" value="Unassembled WGS sequence"/>
</dbReference>
<dbReference type="RefSeq" id="WP_172178006.1">
    <property type="nucleotide sequence ID" value="NZ_WOEZ01000292.1"/>
</dbReference>
<feature type="chain" id="PRO_5037929329" evidence="1">
    <location>
        <begin position="20"/>
        <end position="168"/>
    </location>
</feature>
<organism evidence="2 3">
    <name type="scientific">Paraburkholderia elongata</name>
    <dbReference type="NCBI Taxonomy" id="2675747"/>
    <lineage>
        <taxon>Bacteria</taxon>
        <taxon>Pseudomonadati</taxon>
        <taxon>Pseudomonadota</taxon>
        <taxon>Betaproteobacteria</taxon>
        <taxon>Burkholderiales</taxon>
        <taxon>Burkholderiaceae</taxon>
        <taxon>Paraburkholderia</taxon>
    </lineage>
</organism>
<protein>
    <submittedName>
        <fullName evidence="2">Uncharacterized protein</fullName>
    </submittedName>
</protein>
<dbReference type="AlphaFoldDB" id="A0A972SQA6"/>
<evidence type="ECO:0000313" key="2">
    <source>
        <dbReference type="EMBL" id="NPT61915.1"/>
    </source>
</evidence>
<reference evidence="2 3" key="1">
    <citation type="submission" date="2019-11" db="EMBL/GenBank/DDBJ databases">
        <title>Metabolism of dissolved organic matter in forest soils.</title>
        <authorList>
            <person name="Cyle K.T."/>
            <person name="Wilhelm R.C."/>
            <person name="Martinez C.E."/>
        </authorList>
    </citation>
    <scope>NUCLEOTIDE SEQUENCE [LARGE SCALE GENOMIC DNA]</scope>
    <source>
        <strain evidence="2 3">5N</strain>
    </source>
</reference>